<dbReference type="SMART" id="SM00174">
    <property type="entry name" value="RHO"/>
    <property type="match status" value="1"/>
</dbReference>
<evidence type="ECO:0000256" key="5">
    <source>
        <dbReference type="ARBA" id="ARBA00023289"/>
    </source>
</evidence>
<keyword evidence="6" id="KW-0472">Membrane</keyword>
<comment type="similarity">
    <text evidence="1 6">Belongs to the small GTPase superfamily. Rab family.</text>
</comment>
<dbReference type="GO" id="GO:0045335">
    <property type="term" value="C:phagocytic vesicle"/>
    <property type="evidence" value="ECO:0007669"/>
    <property type="project" value="TreeGrafter"/>
</dbReference>
<keyword evidence="3 6" id="KW-0342">GTP-binding</keyword>
<dbReference type="SUPFAM" id="SSF52540">
    <property type="entry name" value="P-loop containing nucleoside triphosphate hydrolases"/>
    <property type="match status" value="1"/>
</dbReference>
<dbReference type="PROSITE" id="PS51420">
    <property type="entry name" value="RHO"/>
    <property type="match status" value="1"/>
</dbReference>
<dbReference type="EMBL" id="CAEY01000419">
    <property type="status" value="NOT_ANNOTATED_CDS"/>
    <property type="molecule type" value="Genomic_DNA"/>
</dbReference>
<dbReference type="SMART" id="SM00175">
    <property type="entry name" value="RAB"/>
    <property type="match status" value="1"/>
</dbReference>
<dbReference type="Pfam" id="PF00071">
    <property type="entry name" value="Ras"/>
    <property type="match status" value="1"/>
</dbReference>
<dbReference type="Proteomes" id="UP000015104">
    <property type="component" value="Unassembled WGS sequence"/>
</dbReference>
<dbReference type="FunFam" id="3.40.50.300:FF:000222">
    <property type="entry name" value="RAB32, member RAS oncogene family"/>
    <property type="match status" value="1"/>
</dbReference>
<evidence type="ECO:0000256" key="1">
    <source>
        <dbReference type="ARBA" id="ARBA00006270"/>
    </source>
</evidence>
<keyword evidence="5 6" id="KW-0636">Prenylation</keyword>
<evidence type="ECO:0000313" key="8">
    <source>
        <dbReference type="Proteomes" id="UP000015104"/>
    </source>
</evidence>
<protein>
    <recommendedName>
        <fullName evidence="6">Ras-related protein Rab</fullName>
    </recommendedName>
</protein>
<evidence type="ECO:0000313" key="7">
    <source>
        <dbReference type="EnsemblMetazoa" id="tetur19g00930.1"/>
    </source>
</evidence>
<dbReference type="OrthoDB" id="245989at2759"/>
<comment type="function">
    <text evidence="6">The small GTPases Rab are key regulators in vesicle trafficking.</text>
</comment>
<dbReference type="SMART" id="SM00176">
    <property type="entry name" value="RAN"/>
    <property type="match status" value="1"/>
</dbReference>
<dbReference type="GO" id="GO:0005802">
    <property type="term" value="C:trans-Golgi network"/>
    <property type="evidence" value="ECO:0007669"/>
    <property type="project" value="UniProtKB-UniRule"/>
</dbReference>
<reference evidence="8" key="1">
    <citation type="submission" date="2011-08" db="EMBL/GenBank/DDBJ databases">
        <authorList>
            <person name="Rombauts S."/>
        </authorList>
    </citation>
    <scope>NUCLEOTIDE SEQUENCE</scope>
    <source>
        <strain evidence="8">London</strain>
    </source>
</reference>
<dbReference type="CDD" id="cd04107">
    <property type="entry name" value="Rab32_Rab38"/>
    <property type="match status" value="1"/>
</dbReference>
<dbReference type="GO" id="GO:0008333">
    <property type="term" value="P:endosome to lysosome transport"/>
    <property type="evidence" value="ECO:0007669"/>
    <property type="project" value="TreeGrafter"/>
</dbReference>
<evidence type="ECO:0000256" key="4">
    <source>
        <dbReference type="ARBA" id="ARBA00023288"/>
    </source>
</evidence>
<evidence type="ECO:0000256" key="2">
    <source>
        <dbReference type="ARBA" id="ARBA00022741"/>
    </source>
</evidence>
<dbReference type="EnsemblMetazoa" id="tetur19g00930.1">
    <property type="protein sequence ID" value="tetur19g00930.1"/>
    <property type="gene ID" value="tetur19g00930"/>
</dbReference>
<proteinExistence type="inferred from homology"/>
<dbReference type="InterPro" id="IPR005225">
    <property type="entry name" value="Small_GTP-bd"/>
</dbReference>
<organism evidence="7 8">
    <name type="scientific">Tetranychus urticae</name>
    <name type="common">Two-spotted spider mite</name>
    <dbReference type="NCBI Taxonomy" id="32264"/>
    <lineage>
        <taxon>Eukaryota</taxon>
        <taxon>Metazoa</taxon>
        <taxon>Ecdysozoa</taxon>
        <taxon>Arthropoda</taxon>
        <taxon>Chelicerata</taxon>
        <taxon>Arachnida</taxon>
        <taxon>Acari</taxon>
        <taxon>Acariformes</taxon>
        <taxon>Trombidiformes</taxon>
        <taxon>Prostigmata</taxon>
        <taxon>Eleutherengona</taxon>
        <taxon>Raphignathae</taxon>
        <taxon>Tetranychoidea</taxon>
        <taxon>Tetranychidae</taxon>
        <taxon>Tetranychus</taxon>
    </lineage>
</organism>
<dbReference type="KEGG" id="tut:107366672"/>
<sequence length="227" mass="25584">MANQRNNLNSVSQNCESESKEYLFKILVIGDLATGKTSFIRRYVHHLFNSHYRATIGVDFALKVVQWDPSTLIRLQLWDIAGQERFGSMTRVYYKDAVGALICFDASKSQSFEAVKKWKEDLDTKVTMPDGSPIPAVLVANKCDLPKHENFSDPSFLDDFCQNNGFVGWYFTSAKDNINIEETASLLISEVLGKVRCSGKQDMDNDCLSIDGVSYIDNKKAHCACRI</sequence>
<keyword evidence="4 6" id="KW-0449">Lipoprotein</keyword>
<dbReference type="OMA" id="WDSDTVI"/>
<dbReference type="GO" id="GO:0005770">
    <property type="term" value="C:late endosome"/>
    <property type="evidence" value="ECO:0007669"/>
    <property type="project" value="TreeGrafter"/>
</dbReference>
<dbReference type="GO" id="GO:0005525">
    <property type="term" value="F:GTP binding"/>
    <property type="evidence" value="ECO:0007669"/>
    <property type="project" value="UniProtKB-UniRule"/>
</dbReference>
<dbReference type="GO" id="GO:0016020">
    <property type="term" value="C:membrane"/>
    <property type="evidence" value="ECO:0007669"/>
    <property type="project" value="UniProtKB-SubCell"/>
</dbReference>
<dbReference type="PANTHER" id="PTHR47981:SF39">
    <property type="entry name" value="RAS-RELATED PROTEIN RAB"/>
    <property type="match status" value="1"/>
</dbReference>
<dbReference type="InterPro" id="IPR027417">
    <property type="entry name" value="P-loop_NTPase"/>
</dbReference>
<dbReference type="Gene3D" id="3.40.50.300">
    <property type="entry name" value="P-loop containing nucleotide triphosphate hydrolases"/>
    <property type="match status" value="1"/>
</dbReference>
<dbReference type="PROSITE" id="PS51419">
    <property type="entry name" value="RAB"/>
    <property type="match status" value="1"/>
</dbReference>
<dbReference type="STRING" id="32264.T1KRW3"/>
<gene>
    <name evidence="7" type="primary">107366672</name>
</gene>
<dbReference type="PANTHER" id="PTHR47981">
    <property type="entry name" value="RAB FAMILY"/>
    <property type="match status" value="1"/>
</dbReference>
<dbReference type="NCBIfam" id="TIGR00231">
    <property type="entry name" value="small_GTP"/>
    <property type="match status" value="1"/>
</dbReference>
<dbReference type="HOGENOM" id="CLU_041217_10_6_1"/>
<dbReference type="PROSITE" id="PS51421">
    <property type="entry name" value="RAS"/>
    <property type="match status" value="1"/>
</dbReference>
<reference evidence="7" key="2">
    <citation type="submission" date="2015-06" db="UniProtKB">
        <authorList>
            <consortium name="EnsemblMetazoa"/>
        </authorList>
    </citation>
    <scope>IDENTIFICATION</scope>
</reference>
<dbReference type="InterPro" id="IPR001806">
    <property type="entry name" value="Small_GTPase"/>
</dbReference>
<dbReference type="SMART" id="SM00173">
    <property type="entry name" value="RAS"/>
    <property type="match status" value="1"/>
</dbReference>
<dbReference type="InterPro" id="IPR030697">
    <property type="entry name" value="Rab29/Rab38/Rab32"/>
</dbReference>
<keyword evidence="2 6" id="KW-0547">Nucleotide-binding</keyword>
<comment type="subcellular location">
    <subcellularLocation>
        <location evidence="6">Membrane</location>
        <topology evidence="6">Lipid-anchor</topology>
    </subcellularLocation>
</comment>
<keyword evidence="8" id="KW-1185">Reference proteome</keyword>
<dbReference type="GO" id="GO:0003924">
    <property type="term" value="F:GTPase activity"/>
    <property type="evidence" value="ECO:0007669"/>
    <property type="project" value="UniProtKB-UniRule"/>
</dbReference>
<name>T1KRW3_TETUR</name>
<dbReference type="AlphaFoldDB" id="T1KRW3"/>
<evidence type="ECO:0000256" key="3">
    <source>
        <dbReference type="ARBA" id="ARBA00023134"/>
    </source>
</evidence>
<accession>T1KRW3</accession>
<dbReference type="eggNOG" id="KOG4423">
    <property type="taxonomic scope" value="Eukaryota"/>
</dbReference>
<dbReference type="GO" id="GO:0005764">
    <property type="term" value="C:lysosome"/>
    <property type="evidence" value="ECO:0007669"/>
    <property type="project" value="TreeGrafter"/>
</dbReference>
<evidence type="ECO:0000256" key="6">
    <source>
        <dbReference type="RuleBase" id="RU367128"/>
    </source>
</evidence>
<dbReference type="PRINTS" id="PR00449">
    <property type="entry name" value="RASTRNSFRMNG"/>
</dbReference>
<dbReference type="GO" id="GO:0090385">
    <property type="term" value="P:phagosome-lysosome fusion"/>
    <property type="evidence" value="ECO:0007669"/>
    <property type="project" value="TreeGrafter"/>
</dbReference>